<sequence length="128" mass="14766">IACFHQHLVERLDGRCRRQLSSRPREGSATGESRRGGGGTRRSAGSRARYKFKCRPRMNMSGRSRTWERRFKDCGCFASSCSGCAIASWGWRAGWRSSMWTRWRESNAAAQRSKKKAQQDLVRSLRQY</sequence>
<evidence type="ECO:0000256" key="1">
    <source>
        <dbReference type="SAM" id="MobiDB-lite"/>
    </source>
</evidence>
<feature type="non-terminal residue" evidence="2">
    <location>
        <position position="1"/>
    </location>
</feature>
<organism evidence="2 3">
    <name type="scientific">Colletotrichum shisoi</name>
    <dbReference type="NCBI Taxonomy" id="2078593"/>
    <lineage>
        <taxon>Eukaryota</taxon>
        <taxon>Fungi</taxon>
        <taxon>Dikarya</taxon>
        <taxon>Ascomycota</taxon>
        <taxon>Pezizomycotina</taxon>
        <taxon>Sordariomycetes</taxon>
        <taxon>Hypocreomycetidae</taxon>
        <taxon>Glomerellales</taxon>
        <taxon>Glomerellaceae</taxon>
        <taxon>Colletotrichum</taxon>
        <taxon>Colletotrichum destructivum species complex</taxon>
    </lineage>
</organism>
<protein>
    <submittedName>
        <fullName evidence="2">Uncharacterized protein</fullName>
    </submittedName>
</protein>
<evidence type="ECO:0000313" key="3">
    <source>
        <dbReference type="Proteomes" id="UP000326340"/>
    </source>
</evidence>
<dbReference type="Proteomes" id="UP000326340">
    <property type="component" value="Unassembled WGS sequence"/>
</dbReference>
<reference evidence="2 3" key="1">
    <citation type="journal article" date="2019" name="Sci. Rep.">
        <title>Colletotrichum shisoi sp. nov., an anthracnose pathogen of Perilla frutescens in Japan: molecular phylogenetic, morphological and genomic evidence.</title>
        <authorList>
            <person name="Gan P."/>
            <person name="Tsushima A."/>
            <person name="Hiroyama R."/>
            <person name="Narusaka M."/>
            <person name="Takano Y."/>
            <person name="Narusaka Y."/>
            <person name="Kawaradani M."/>
            <person name="Damm U."/>
            <person name="Shirasu K."/>
        </authorList>
    </citation>
    <scope>NUCLEOTIDE SEQUENCE [LARGE SCALE GENOMIC DNA]</scope>
    <source>
        <strain evidence="2 3">PG-2018a</strain>
    </source>
</reference>
<comment type="caution">
    <text evidence="2">The sequence shown here is derived from an EMBL/GenBank/DDBJ whole genome shotgun (WGS) entry which is preliminary data.</text>
</comment>
<evidence type="ECO:0000313" key="2">
    <source>
        <dbReference type="EMBL" id="TQN63773.1"/>
    </source>
</evidence>
<dbReference type="AlphaFoldDB" id="A0A5Q4BA32"/>
<keyword evidence="3" id="KW-1185">Reference proteome</keyword>
<name>A0A5Q4BA32_9PEZI</name>
<feature type="region of interest" description="Disordered" evidence="1">
    <location>
        <begin position="19"/>
        <end position="48"/>
    </location>
</feature>
<gene>
    <name evidence="2" type="ORF">CSHISOI_11644</name>
</gene>
<accession>A0A5Q4BA32</accession>
<dbReference type="EMBL" id="PUHP01003852">
    <property type="protein sequence ID" value="TQN63773.1"/>
    <property type="molecule type" value="Genomic_DNA"/>
</dbReference>
<proteinExistence type="predicted"/>